<feature type="compositionally biased region" description="Polar residues" evidence="1">
    <location>
        <begin position="191"/>
        <end position="208"/>
    </location>
</feature>
<gene>
    <name evidence="3" type="ORF">PIB30_053505</name>
</gene>
<evidence type="ECO:0000313" key="4">
    <source>
        <dbReference type="Proteomes" id="UP001341840"/>
    </source>
</evidence>
<dbReference type="Proteomes" id="UP001341840">
    <property type="component" value="Unassembled WGS sequence"/>
</dbReference>
<feature type="domain" description="Zinc finger PMZ-type" evidence="2">
    <location>
        <begin position="59"/>
        <end position="86"/>
    </location>
</feature>
<feature type="region of interest" description="Disordered" evidence="1">
    <location>
        <begin position="185"/>
        <end position="208"/>
    </location>
</feature>
<dbReference type="InterPro" id="IPR006564">
    <property type="entry name" value="Znf_PMZ"/>
</dbReference>
<evidence type="ECO:0000259" key="2">
    <source>
        <dbReference type="SMART" id="SM00575"/>
    </source>
</evidence>
<evidence type="ECO:0000313" key="3">
    <source>
        <dbReference type="EMBL" id="MED6123859.1"/>
    </source>
</evidence>
<dbReference type="EMBL" id="JASCZI010030606">
    <property type="protein sequence ID" value="MED6123859.1"/>
    <property type="molecule type" value="Genomic_DNA"/>
</dbReference>
<reference evidence="3 4" key="1">
    <citation type="journal article" date="2023" name="Plants (Basel)">
        <title>Bridging the Gap: Combining Genomics and Transcriptomics Approaches to Understand Stylosanthes scabra, an Orphan Legume from the Brazilian Caatinga.</title>
        <authorList>
            <person name="Ferreira-Neto J.R.C."/>
            <person name="da Silva M.D."/>
            <person name="Binneck E."/>
            <person name="de Melo N.F."/>
            <person name="da Silva R.H."/>
            <person name="de Melo A.L.T.M."/>
            <person name="Pandolfi V."/>
            <person name="Bustamante F.O."/>
            <person name="Brasileiro-Vidal A.C."/>
            <person name="Benko-Iseppon A.M."/>
        </authorList>
    </citation>
    <scope>NUCLEOTIDE SEQUENCE [LARGE SCALE GENOMIC DNA]</scope>
    <source>
        <tissue evidence="3">Leaves</tissue>
    </source>
</reference>
<keyword evidence="4" id="KW-1185">Reference proteome</keyword>
<comment type="caution">
    <text evidence="3">The sequence shown here is derived from an EMBL/GenBank/DDBJ whole genome shotgun (WGS) entry which is preliminary data.</text>
</comment>
<sequence>MAGNNWSQFLLSEIENSKGELSKMRVLSCDRRAAMFVVEEVLPIRYSRQTQYRVYLRHRSYDCGKFQQLHFPCRHAVDACAAVGIEWGAYVDPVYGMDWLVRSCFFMLLSVSSKTLVECDHRYHKWDVWSLSEACLSVMAADDLLWWGGPALGWSGGPGPWSGVGGCVCQRTGCDMKRVRRTTVVSPAPALSSSDQMQECPSSEETNT</sequence>
<name>A0ABU6RIW0_9FABA</name>
<dbReference type="SMART" id="SM00575">
    <property type="entry name" value="ZnF_PMZ"/>
    <property type="match status" value="1"/>
</dbReference>
<protein>
    <recommendedName>
        <fullName evidence="2">Zinc finger PMZ-type domain-containing protein</fullName>
    </recommendedName>
</protein>
<organism evidence="3 4">
    <name type="scientific">Stylosanthes scabra</name>
    <dbReference type="NCBI Taxonomy" id="79078"/>
    <lineage>
        <taxon>Eukaryota</taxon>
        <taxon>Viridiplantae</taxon>
        <taxon>Streptophyta</taxon>
        <taxon>Embryophyta</taxon>
        <taxon>Tracheophyta</taxon>
        <taxon>Spermatophyta</taxon>
        <taxon>Magnoliopsida</taxon>
        <taxon>eudicotyledons</taxon>
        <taxon>Gunneridae</taxon>
        <taxon>Pentapetalae</taxon>
        <taxon>rosids</taxon>
        <taxon>fabids</taxon>
        <taxon>Fabales</taxon>
        <taxon>Fabaceae</taxon>
        <taxon>Papilionoideae</taxon>
        <taxon>50 kb inversion clade</taxon>
        <taxon>dalbergioids sensu lato</taxon>
        <taxon>Dalbergieae</taxon>
        <taxon>Pterocarpus clade</taxon>
        <taxon>Stylosanthes</taxon>
    </lineage>
</organism>
<evidence type="ECO:0000256" key="1">
    <source>
        <dbReference type="SAM" id="MobiDB-lite"/>
    </source>
</evidence>
<accession>A0ABU6RIW0</accession>
<proteinExistence type="predicted"/>